<evidence type="ECO:0000313" key="2">
    <source>
        <dbReference type="EMBL" id="CAG7729063.1"/>
    </source>
</evidence>
<feature type="region of interest" description="Disordered" evidence="1">
    <location>
        <begin position="1"/>
        <end position="32"/>
    </location>
</feature>
<organism evidence="2 3">
    <name type="scientific">Allacma fusca</name>
    <dbReference type="NCBI Taxonomy" id="39272"/>
    <lineage>
        <taxon>Eukaryota</taxon>
        <taxon>Metazoa</taxon>
        <taxon>Ecdysozoa</taxon>
        <taxon>Arthropoda</taxon>
        <taxon>Hexapoda</taxon>
        <taxon>Collembola</taxon>
        <taxon>Symphypleona</taxon>
        <taxon>Sminthuridae</taxon>
        <taxon>Allacma</taxon>
    </lineage>
</organism>
<dbReference type="AlphaFoldDB" id="A0A8J2NWD2"/>
<name>A0A8J2NWD2_9HEXA</name>
<dbReference type="Proteomes" id="UP000708208">
    <property type="component" value="Unassembled WGS sequence"/>
</dbReference>
<evidence type="ECO:0000313" key="3">
    <source>
        <dbReference type="Proteomes" id="UP000708208"/>
    </source>
</evidence>
<feature type="compositionally biased region" description="Low complexity" evidence="1">
    <location>
        <begin position="17"/>
        <end position="29"/>
    </location>
</feature>
<sequence>MTLTGNGVNQTGRKISASESNPAFPAPAANTPRIALPTIHRRMCS</sequence>
<proteinExistence type="predicted"/>
<gene>
    <name evidence="2" type="ORF">AFUS01_LOCUS17802</name>
</gene>
<reference evidence="2" key="1">
    <citation type="submission" date="2021-06" db="EMBL/GenBank/DDBJ databases">
        <authorList>
            <person name="Hodson N. C."/>
            <person name="Mongue J. A."/>
            <person name="Jaron S. K."/>
        </authorList>
    </citation>
    <scope>NUCLEOTIDE SEQUENCE</scope>
</reference>
<comment type="caution">
    <text evidence="2">The sequence shown here is derived from an EMBL/GenBank/DDBJ whole genome shotgun (WGS) entry which is preliminary data.</text>
</comment>
<keyword evidence="3" id="KW-1185">Reference proteome</keyword>
<dbReference type="EMBL" id="CAJVCH010172798">
    <property type="protein sequence ID" value="CAG7729063.1"/>
    <property type="molecule type" value="Genomic_DNA"/>
</dbReference>
<protein>
    <submittedName>
        <fullName evidence="2">Uncharacterized protein</fullName>
    </submittedName>
</protein>
<feature type="non-terminal residue" evidence="2">
    <location>
        <position position="1"/>
    </location>
</feature>
<evidence type="ECO:0000256" key="1">
    <source>
        <dbReference type="SAM" id="MobiDB-lite"/>
    </source>
</evidence>
<feature type="compositionally biased region" description="Polar residues" evidence="1">
    <location>
        <begin position="1"/>
        <end position="13"/>
    </location>
</feature>
<accession>A0A8J2NWD2</accession>